<sequence length="85" mass="10104">MNYHSLVNNLCYIDDKSIIKMVELTPKEQNVLNYLIKGLMNKEIAKNTNMGIRNIEYYISRLFIKTKCRSRSDLVRYCIQNKINI</sequence>
<geneLocation type="chloroplast" evidence="2"/>
<accession>A0A1Z1XB21</accession>
<feature type="domain" description="HTH luxR-type" evidence="1">
    <location>
        <begin position="17"/>
        <end position="82"/>
    </location>
</feature>
<dbReference type="GO" id="GO:0003677">
    <property type="term" value="F:DNA binding"/>
    <property type="evidence" value="ECO:0007669"/>
    <property type="project" value="UniProtKB-KW"/>
</dbReference>
<dbReference type="PROSITE" id="PS50043">
    <property type="entry name" value="HTH_LUXR_2"/>
    <property type="match status" value="1"/>
</dbReference>
<dbReference type="RefSeq" id="YP_009402709.1">
    <property type="nucleotide sequence ID" value="NC_035350.1"/>
</dbReference>
<dbReference type="SUPFAM" id="SSF46894">
    <property type="entry name" value="C-terminal effector domain of the bipartite response regulators"/>
    <property type="match status" value="1"/>
</dbReference>
<organism evidence="2">
    <name type="scientific">Compsopogon caeruleus</name>
    <dbReference type="NCBI Taxonomy" id="31354"/>
    <lineage>
        <taxon>Eukaryota</taxon>
        <taxon>Rhodophyta</taxon>
        <taxon>Compsopogonophyceae</taxon>
        <taxon>Compsopogonales</taxon>
        <taxon>Compsopogonaceae</taxon>
        <taxon>Compsopogon</taxon>
    </lineage>
</organism>
<dbReference type="InterPro" id="IPR016032">
    <property type="entry name" value="Sig_transdc_resp-reg_C-effctor"/>
</dbReference>
<keyword evidence="2" id="KW-0934">Plastid</keyword>
<dbReference type="CDD" id="cd06170">
    <property type="entry name" value="LuxR_C_like"/>
    <property type="match status" value="1"/>
</dbReference>
<evidence type="ECO:0000259" key="1">
    <source>
        <dbReference type="PROSITE" id="PS50043"/>
    </source>
</evidence>
<evidence type="ECO:0000313" key="2">
    <source>
        <dbReference type="EMBL" id="ARX96063.1"/>
    </source>
</evidence>
<dbReference type="InterPro" id="IPR036388">
    <property type="entry name" value="WH-like_DNA-bd_sf"/>
</dbReference>
<protein>
    <submittedName>
        <fullName evidence="2">DNA-binding response regulator</fullName>
    </submittedName>
</protein>
<dbReference type="GeneID" id="33366736"/>
<dbReference type="Gene3D" id="1.10.10.10">
    <property type="entry name" value="Winged helix-like DNA-binding domain superfamily/Winged helix DNA-binding domain"/>
    <property type="match status" value="1"/>
</dbReference>
<dbReference type="PRINTS" id="PR00038">
    <property type="entry name" value="HTHLUXR"/>
</dbReference>
<dbReference type="GO" id="GO:0006355">
    <property type="term" value="P:regulation of DNA-templated transcription"/>
    <property type="evidence" value="ECO:0007669"/>
    <property type="project" value="InterPro"/>
</dbReference>
<name>A0A1Z1XB21_9RHOD</name>
<dbReference type="EMBL" id="KY083067">
    <property type="protein sequence ID" value="ARX96063.1"/>
    <property type="molecule type" value="Genomic_DNA"/>
</dbReference>
<dbReference type="InterPro" id="IPR000792">
    <property type="entry name" value="Tscrpt_reg_LuxR_C"/>
</dbReference>
<reference evidence="2" key="1">
    <citation type="submission" date="2016-11" db="EMBL/GenBank/DDBJ databases">
        <title>Chloroplast genome of compsopogon caeruleus.</title>
        <authorList>
            <person name="Nan F."/>
        </authorList>
    </citation>
    <scope>NUCLEOTIDE SEQUENCE</scope>
</reference>
<dbReference type="SMART" id="SM00421">
    <property type="entry name" value="HTH_LUXR"/>
    <property type="match status" value="1"/>
</dbReference>
<dbReference type="PROSITE" id="PS00622">
    <property type="entry name" value="HTH_LUXR_1"/>
    <property type="match status" value="1"/>
</dbReference>
<dbReference type="AlphaFoldDB" id="A0A1Z1XB21"/>
<dbReference type="Pfam" id="PF00196">
    <property type="entry name" value="GerE"/>
    <property type="match status" value="1"/>
</dbReference>
<keyword evidence="2" id="KW-0150">Chloroplast</keyword>
<proteinExistence type="predicted"/>
<gene>
    <name evidence="2" type="primary">CitB</name>
</gene>
<keyword evidence="2" id="KW-0238">DNA-binding</keyword>